<organism evidence="2 3">
    <name type="scientific">Dysgonomonas macrotermitis</name>
    <dbReference type="NCBI Taxonomy" id="1346286"/>
    <lineage>
        <taxon>Bacteria</taxon>
        <taxon>Pseudomonadati</taxon>
        <taxon>Bacteroidota</taxon>
        <taxon>Bacteroidia</taxon>
        <taxon>Bacteroidales</taxon>
        <taxon>Dysgonomonadaceae</taxon>
        <taxon>Dysgonomonas</taxon>
    </lineage>
</organism>
<dbReference type="AlphaFoldDB" id="A0A1M4W5F3"/>
<dbReference type="Proteomes" id="UP000184480">
    <property type="component" value="Unassembled WGS sequence"/>
</dbReference>
<keyword evidence="1" id="KW-0472">Membrane</keyword>
<keyword evidence="3" id="KW-1185">Reference proteome</keyword>
<evidence type="ECO:0000256" key="1">
    <source>
        <dbReference type="SAM" id="Phobius"/>
    </source>
</evidence>
<name>A0A1M4W5F3_9BACT</name>
<proteinExistence type="predicted"/>
<dbReference type="EMBL" id="FQUC01000002">
    <property type="protein sequence ID" value="SHE76504.1"/>
    <property type="molecule type" value="Genomic_DNA"/>
</dbReference>
<keyword evidence="1" id="KW-0812">Transmembrane</keyword>
<evidence type="ECO:0000313" key="3">
    <source>
        <dbReference type="Proteomes" id="UP000184480"/>
    </source>
</evidence>
<accession>A0A1M4W5F3</accession>
<keyword evidence="1" id="KW-1133">Transmembrane helix</keyword>
<feature type="transmembrane region" description="Helical" evidence="1">
    <location>
        <begin position="28"/>
        <end position="49"/>
    </location>
</feature>
<evidence type="ECO:0000313" key="2">
    <source>
        <dbReference type="EMBL" id="SHE76504.1"/>
    </source>
</evidence>
<sequence length="53" mass="6414">MKVRNFCFTALGEKLHFKADTGKFYKKPLLYVHTFIVMQVHLSFFYQYFCVNL</sequence>
<reference evidence="3" key="1">
    <citation type="submission" date="2016-11" db="EMBL/GenBank/DDBJ databases">
        <authorList>
            <person name="Varghese N."/>
            <person name="Submissions S."/>
        </authorList>
    </citation>
    <scope>NUCLEOTIDE SEQUENCE [LARGE SCALE GENOMIC DNA]</scope>
    <source>
        <strain evidence="3">DSM 27370</strain>
    </source>
</reference>
<protein>
    <submittedName>
        <fullName evidence="2">Uncharacterized protein</fullName>
    </submittedName>
</protein>
<gene>
    <name evidence="2" type="ORF">SAMN05444362_102133</name>
</gene>